<comment type="function">
    <text evidence="6">Involved in transcription antitermination. Required for transcription of ribosomal RNA (rRNA) genes. Binds specifically to the boxA antiterminator sequence of the ribosomal RNA (rrn) operons.</text>
</comment>
<name>A0ABR7JMH6_9FIRM</name>
<evidence type="ECO:0000256" key="6">
    <source>
        <dbReference type="HAMAP-Rule" id="MF_00073"/>
    </source>
</evidence>
<evidence type="ECO:0000313" key="8">
    <source>
        <dbReference type="EMBL" id="MBC5996050.1"/>
    </source>
</evidence>
<dbReference type="Proteomes" id="UP000609849">
    <property type="component" value="Unassembled WGS sequence"/>
</dbReference>
<comment type="caution">
    <text evidence="8">The sequence shown here is derived from an EMBL/GenBank/DDBJ whole genome shotgun (WGS) entry which is preliminary data.</text>
</comment>
<dbReference type="InterPro" id="IPR006027">
    <property type="entry name" value="NusB_RsmB_TIM44"/>
</dbReference>
<gene>
    <name evidence="6 8" type="primary">nusB</name>
    <name evidence="8" type="ORF">H8923_04695</name>
</gene>
<proteinExistence type="inferred from homology"/>
<keyword evidence="5 6" id="KW-0804">Transcription</keyword>
<dbReference type="PANTHER" id="PTHR11078">
    <property type="entry name" value="N UTILIZATION SUBSTANCE PROTEIN B-RELATED"/>
    <property type="match status" value="1"/>
</dbReference>
<dbReference type="Gene3D" id="1.10.940.10">
    <property type="entry name" value="NusB-like"/>
    <property type="match status" value="1"/>
</dbReference>
<dbReference type="Pfam" id="PF01029">
    <property type="entry name" value="NusB"/>
    <property type="match status" value="1"/>
</dbReference>
<comment type="similarity">
    <text evidence="1 6">Belongs to the NusB family.</text>
</comment>
<dbReference type="SUPFAM" id="SSF48013">
    <property type="entry name" value="NusB-like"/>
    <property type="match status" value="1"/>
</dbReference>
<evidence type="ECO:0000259" key="7">
    <source>
        <dbReference type="Pfam" id="PF01029"/>
    </source>
</evidence>
<dbReference type="EMBL" id="JACRWE010000002">
    <property type="protein sequence ID" value="MBC5996050.1"/>
    <property type="molecule type" value="Genomic_DNA"/>
</dbReference>
<organism evidence="8 9">
    <name type="scientific">Romboutsia faecis</name>
    <dbReference type="NCBI Taxonomy" id="2764597"/>
    <lineage>
        <taxon>Bacteria</taxon>
        <taxon>Bacillati</taxon>
        <taxon>Bacillota</taxon>
        <taxon>Clostridia</taxon>
        <taxon>Peptostreptococcales</taxon>
        <taxon>Peptostreptococcaceae</taxon>
        <taxon>Romboutsia</taxon>
    </lineage>
</organism>
<keyword evidence="3 6" id="KW-0694">RNA-binding</keyword>
<reference evidence="8 9" key="1">
    <citation type="submission" date="2020-08" db="EMBL/GenBank/DDBJ databases">
        <authorList>
            <person name="Liu C."/>
            <person name="Sun Q."/>
        </authorList>
    </citation>
    <scope>NUCLEOTIDE SEQUENCE [LARGE SCALE GENOMIC DNA]</scope>
    <source>
        <strain evidence="8 9">NSJ-18</strain>
    </source>
</reference>
<protein>
    <recommendedName>
        <fullName evidence="6">Transcription antitermination protein NusB</fullName>
    </recommendedName>
    <alternativeName>
        <fullName evidence="6">Antitermination factor NusB</fullName>
    </alternativeName>
</protein>
<evidence type="ECO:0000256" key="1">
    <source>
        <dbReference type="ARBA" id="ARBA00005952"/>
    </source>
</evidence>
<keyword evidence="4 6" id="KW-0805">Transcription regulation</keyword>
<sequence>MKKENIAKKITSREYTMKLIYQTSITKEDVDNLELLVDEFVDNNAEYILNRYEELRLQHSNNPELSLEGVDIDEAIDKDYIKNICLTIEESNEMINSLINSNAKNWSVDRIAKVDLAILKLAIAEIIAIDDVPQKVSVNEAIELAKIYCDDKSPKFINGILGSVISEIESK</sequence>
<accession>A0ABR7JMH6</accession>
<keyword evidence="2 6" id="KW-0889">Transcription antitermination</keyword>
<dbReference type="NCBIfam" id="TIGR01951">
    <property type="entry name" value="nusB"/>
    <property type="match status" value="1"/>
</dbReference>
<feature type="domain" description="NusB/RsmB/TIM44" evidence="7">
    <location>
        <begin position="12"/>
        <end position="165"/>
    </location>
</feature>
<dbReference type="HAMAP" id="MF_00073">
    <property type="entry name" value="NusB"/>
    <property type="match status" value="1"/>
</dbReference>
<keyword evidence="9" id="KW-1185">Reference proteome</keyword>
<evidence type="ECO:0000256" key="2">
    <source>
        <dbReference type="ARBA" id="ARBA00022814"/>
    </source>
</evidence>
<evidence type="ECO:0000256" key="3">
    <source>
        <dbReference type="ARBA" id="ARBA00022884"/>
    </source>
</evidence>
<evidence type="ECO:0000313" key="9">
    <source>
        <dbReference type="Proteomes" id="UP000609849"/>
    </source>
</evidence>
<dbReference type="RefSeq" id="WP_153924102.1">
    <property type="nucleotide sequence ID" value="NZ_JACRWE010000002.1"/>
</dbReference>
<dbReference type="InterPro" id="IPR011605">
    <property type="entry name" value="NusB_fam"/>
</dbReference>
<dbReference type="InterPro" id="IPR035926">
    <property type="entry name" value="NusB-like_sf"/>
</dbReference>
<evidence type="ECO:0000256" key="5">
    <source>
        <dbReference type="ARBA" id="ARBA00023163"/>
    </source>
</evidence>
<dbReference type="PANTHER" id="PTHR11078:SF3">
    <property type="entry name" value="ANTITERMINATION NUSB DOMAIN-CONTAINING PROTEIN"/>
    <property type="match status" value="1"/>
</dbReference>
<evidence type="ECO:0000256" key="4">
    <source>
        <dbReference type="ARBA" id="ARBA00023015"/>
    </source>
</evidence>